<evidence type="ECO:0000259" key="1">
    <source>
        <dbReference type="Pfam" id="PF22522"/>
    </source>
</evidence>
<dbReference type="EMBL" id="VISO01000003">
    <property type="protein sequence ID" value="TVZ63804.1"/>
    <property type="molecule type" value="Genomic_DNA"/>
</dbReference>
<protein>
    <recommendedName>
        <fullName evidence="1">DUF6998 domain-containing protein</fullName>
    </recommendedName>
</protein>
<evidence type="ECO:0000313" key="3">
    <source>
        <dbReference type="Proteomes" id="UP000319824"/>
    </source>
</evidence>
<sequence length="162" mass="17762">MNTNAPSGDEFELPEVIDNLVAAHKAVVEHYAKTGLSFTLDGKFIGDIGEAIAAELFGIELCETNGSGIDGHAPDGRSVQVKATITGRSPVFRPVEKRADHLLFFSFNLEKRTGKVHYNGPEDLVLREMPEGWRDQRAVSKRALHRAIKDAPDGSGLPRIDR</sequence>
<evidence type="ECO:0000313" key="2">
    <source>
        <dbReference type="EMBL" id="TVZ63804.1"/>
    </source>
</evidence>
<dbReference type="InterPro" id="IPR054267">
    <property type="entry name" value="DUF6998"/>
</dbReference>
<organism evidence="2 3">
    <name type="scientific">Rhizobium mongolense USDA 1844</name>
    <dbReference type="NCBI Taxonomy" id="1079460"/>
    <lineage>
        <taxon>Bacteria</taxon>
        <taxon>Pseudomonadati</taxon>
        <taxon>Pseudomonadota</taxon>
        <taxon>Alphaproteobacteria</taxon>
        <taxon>Hyphomicrobiales</taxon>
        <taxon>Rhizobiaceae</taxon>
        <taxon>Rhizobium/Agrobacterium group</taxon>
        <taxon>Rhizobium</taxon>
    </lineage>
</organism>
<proteinExistence type="predicted"/>
<feature type="domain" description="DUF6998" evidence="1">
    <location>
        <begin position="19"/>
        <end position="149"/>
    </location>
</feature>
<dbReference type="Proteomes" id="UP000319824">
    <property type="component" value="Unassembled WGS sequence"/>
</dbReference>
<gene>
    <name evidence="2" type="ORF">BCL32_3979</name>
</gene>
<dbReference type="Pfam" id="PF22522">
    <property type="entry name" value="DUF6998"/>
    <property type="match status" value="1"/>
</dbReference>
<comment type="caution">
    <text evidence="2">The sequence shown here is derived from an EMBL/GenBank/DDBJ whole genome shotgun (WGS) entry which is preliminary data.</text>
</comment>
<dbReference type="AlphaFoldDB" id="A0A559SN72"/>
<accession>A0A559SN72</accession>
<reference evidence="2 3" key="1">
    <citation type="submission" date="2019-06" db="EMBL/GenBank/DDBJ databases">
        <title>Pac Bio to generate improved reference genome sequences for organisms with transposon mutant libraries (support for FEBA project).</title>
        <authorList>
            <person name="Blow M."/>
        </authorList>
    </citation>
    <scope>NUCLEOTIDE SEQUENCE [LARGE SCALE GENOMIC DNA]</scope>
    <source>
        <strain evidence="2 3">USDA 1844</strain>
    </source>
</reference>
<dbReference type="RefSeq" id="WP_022715242.1">
    <property type="nucleotide sequence ID" value="NZ_ATTQ01000006.1"/>
</dbReference>
<name>A0A559SN72_9HYPH</name>